<dbReference type="InterPro" id="IPR011042">
    <property type="entry name" value="6-blade_b-propeller_TolB-like"/>
</dbReference>
<evidence type="ECO:0000313" key="20">
    <source>
        <dbReference type="Proteomes" id="UP000070412"/>
    </source>
</evidence>
<dbReference type="PROSITE" id="PS00010">
    <property type="entry name" value="ASX_HYDROXYL"/>
    <property type="match status" value="1"/>
</dbReference>
<feature type="disulfide bond" evidence="13">
    <location>
        <begin position="230"/>
        <end position="248"/>
    </location>
</feature>
<dbReference type="Gene3D" id="4.10.400.10">
    <property type="entry name" value="Low-density Lipoprotein Receptor"/>
    <property type="match status" value="4"/>
</dbReference>
<keyword evidence="5" id="KW-0732">Signal</keyword>
<dbReference type="CDD" id="cd00112">
    <property type="entry name" value="LDLa"/>
    <property type="match status" value="4"/>
</dbReference>
<evidence type="ECO:0000256" key="6">
    <source>
        <dbReference type="ARBA" id="ARBA00022737"/>
    </source>
</evidence>
<feature type="domain" description="EGF-like" evidence="17">
    <location>
        <begin position="299"/>
        <end position="340"/>
    </location>
</feature>
<keyword evidence="10 18" id="KW-0675">Receptor</keyword>
<sequence length="1179" mass="135270">MSVDVTPTSVNSQPFVVGCDDWLKVNLLNNQSVKQQTGAEGRTKEKHMDRKLISPILILFLLLVNRVSICYAKQCSANFFDCGNGKCIAGFFRCDGDNDCGNNRDELTGCFHDDSSSFLSSTGTDSKQTGKSTSNCPDDSFDCGDEMQNCIPKRWVCDGIAECLNESDERNCTTAEDDCGDDFRCNNRECISKTWRCDGIFDCADQSDEKNCTQFQKVSFCDREHNKFQCMGNKCIDLNLVCNDQKDCPHGDDEGSICHVKKCDAKQCEHFCMIDNETNKPSCYCRPGYKLINQKQCTDYDECAENKIANYCDHICINTDGHYRCDCHQGYDLVNNSTCKAKTQSPILFFSTGLDIHGYDLRAQTMFPAIKSTNPSETIVTVDVLASEKKLFYSIFKNESYSSVFSISFNSIDNIASSSSFINQEKRLLFHDSQSQIEGLSVDWLANHIYLTEFNKNRIIVCSTETLICATLMNYLPSPRGILVLPTKAMLFWTQWGEQNGIFSAKMDGSDATKMFGDIEWPNDLVFDEETNRLYWCEGKNGLIEYYDFDIEVRQTVFKDKLRQPYSLFVFENLLYWTDWTYQQLIKCGKISCHNHETIFRPTLNKGRGLYGISMMHPLLQRSSSAINPCRNHPCSHLCLIKTNNSFSCYCPDHTYLDNDQRTCVSKQGHSFLIVSTGFKLFKYFPDSITNPFEQISLKIAFSIHDLAYNHHREELYLYDQFKDRIVMVDLKKGLSNHLKVLIDYDLEGVFGLSYDINTDNIYWVDIIKGSLEVASVNNSHRAIINSKLEQPISMTIDAPTKTIYVGLKTKHAQIVALGMDGTFLRNVLKTELGLPMTMTTFFDELIWGDPIIQKIDFITLKNHFNLMDSYQPKRFIQTHVGTVQSLVMIDSGIYWTNADSPKLYRASLNSSVKSIDWQRIPDKDFDNDNLKIISGLEQKQIYDYCNRNSSCPHLCLIGNYGPVCRCSLGYETKDGGKTCIRNRSMLQKKPIIHILSLDNIFDFIFSKQKDQLSDTWVHDENEQNRSDSSSINDDSRPKIDNIQEQQQNEKQNETDFNSLIIEKMTQSKFDGSESSSSRASLFFWLIFILISLILILLSIKFNLFRTNRFRFVMDYIRTHIPIQDLNSTRTNSNNSKQVRFVTNPNYNPSHFSNKKLAQQQQQSKQQQIHFQNQDLLVH</sequence>
<dbReference type="CDD" id="cd00054">
    <property type="entry name" value="EGF_CA"/>
    <property type="match status" value="1"/>
</dbReference>
<dbReference type="SMART" id="SM00181">
    <property type="entry name" value="EGF"/>
    <property type="match status" value="4"/>
</dbReference>
<dbReference type="EnsemblMetazoa" id="SSS_2521s_mrna">
    <property type="protein sequence ID" value="KAF7493731.1"/>
    <property type="gene ID" value="SSS_2521"/>
</dbReference>
<dbReference type="InterPro" id="IPR023415">
    <property type="entry name" value="LDLR_class-A_CS"/>
</dbReference>
<dbReference type="Gene3D" id="2.10.25.10">
    <property type="entry name" value="Laminin"/>
    <property type="match status" value="2"/>
</dbReference>
<dbReference type="InterPro" id="IPR002172">
    <property type="entry name" value="LDrepeatLR_classA_rpt"/>
</dbReference>
<evidence type="ECO:0000256" key="12">
    <source>
        <dbReference type="PROSITE-ProRule" id="PRU00076"/>
    </source>
</evidence>
<reference evidence="18" key="2">
    <citation type="submission" date="2020-01" db="EMBL/GenBank/DDBJ databases">
        <authorList>
            <person name="Korhonen P.K.K."/>
            <person name="Guangxu M.G."/>
            <person name="Wang T.W."/>
            <person name="Stroehlein A.J.S."/>
            <person name="Young N.D."/>
            <person name="Ang C.-S.A."/>
            <person name="Fernando D.W.F."/>
            <person name="Lu H.L."/>
            <person name="Taylor S.T."/>
            <person name="Ehtesham M.E.M."/>
            <person name="Najaraj S.H.N."/>
            <person name="Harsha G.H.G."/>
            <person name="Madugundu A.M."/>
            <person name="Renuse S.R."/>
            <person name="Holt D.H."/>
            <person name="Pandey A.P."/>
            <person name="Papenfuss A.P."/>
            <person name="Gasser R.B.G."/>
            <person name="Fischer K.F."/>
        </authorList>
    </citation>
    <scope>NUCLEOTIDE SEQUENCE</scope>
    <source>
        <strain evidence="18">SSS_KF_BRIS2020</strain>
    </source>
</reference>
<dbReference type="Proteomes" id="UP000070412">
    <property type="component" value="Unassembled WGS sequence"/>
</dbReference>
<evidence type="ECO:0000256" key="2">
    <source>
        <dbReference type="ARBA" id="ARBA00022536"/>
    </source>
</evidence>
<keyword evidence="3" id="KW-0254">Endocytosis</keyword>
<dbReference type="GO" id="GO:0005509">
    <property type="term" value="F:calcium ion binding"/>
    <property type="evidence" value="ECO:0007669"/>
    <property type="project" value="InterPro"/>
</dbReference>
<evidence type="ECO:0000256" key="4">
    <source>
        <dbReference type="ARBA" id="ARBA00022692"/>
    </source>
</evidence>
<evidence type="ECO:0000256" key="10">
    <source>
        <dbReference type="ARBA" id="ARBA00023170"/>
    </source>
</evidence>
<dbReference type="AlphaFoldDB" id="A0A834RDS2"/>
<evidence type="ECO:0000256" key="1">
    <source>
        <dbReference type="ARBA" id="ARBA00004167"/>
    </source>
</evidence>
<feature type="disulfide bond" evidence="13">
    <location>
        <begin position="185"/>
        <end position="203"/>
    </location>
</feature>
<dbReference type="SUPFAM" id="SSF57196">
    <property type="entry name" value="EGF/Laminin"/>
    <property type="match status" value="2"/>
</dbReference>
<feature type="compositionally biased region" description="Basic and acidic residues" evidence="15">
    <location>
        <begin position="1017"/>
        <end position="1026"/>
    </location>
</feature>
<dbReference type="PROSITE" id="PS50026">
    <property type="entry name" value="EGF_3"/>
    <property type="match status" value="1"/>
</dbReference>
<evidence type="ECO:0000256" key="14">
    <source>
        <dbReference type="PROSITE-ProRule" id="PRU00461"/>
    </source>
</evidence>
<dbReference type="InterPro" id="IPR000033">
    <property type="entry name" value="LDLR_classB_rpt"/>
</dbReference>
<keyword evidence="4 16" id="KW-0812">Transmembrane</keyword>
<feature type="disulfide bond" evidence="13">
    <location>
        <begin position="82"/>
        <end position="100"/>
    </location>
</feature>
<dbReference type="PRINTS" id="PR00261">
    <property type="entry name" value="LDLRECEPTOR"/>
</dbReference>
<reference evidence="19" key="3">
    <citation type="submission" date="2022-06" db="UniProtKB">
        <authorList>
            <consortium name="EnsemblMetazoa"/>
        </authorList>
    </citation>
    <scope>IDENTIFICATION</scope>
</reference>
<comment type="caution">
    <text evidence="12">Lacks conserved residue(s) required for the propagation of feature annotation.</text>
</comment>
<reference evidence="20" key="1">
    <citation type="journal article" date="2020" name="PLoS Negl. Trop. Dis.">
        <title>High-quality nuclear genome for Sarcoptes scabiei-A critical resource for a neglected parasite.</title>
        <authorList>
            <person name="Korhonen P.K."/>
            <person name="Gasser R.B."/>
            <person name="Ma G."/>
            <person name="Wang T."/>
            <person name="Stroehlein A.J."/>
            <person name="Young N.D."/>
            <person name="Ang C.S."/>
            <person name="Fernando D.D."/>
            <person name="Lu H.C."/>
            <person name="Taylor S."/>
            <person name="Reynolds S.L."/>
            <person name="Mofiz E."/>
            <person name="Najaraj S.H."/>
            <person name="Gowda H."/>
            <person name="Madugundu A."/>
            <person name="Renuse S."/>
            <person name="Holt D."/>
            <person name="Pandey A."/>
            <person name="Papenfuss A.T."/>
            <person name="Fischer K."/>
        </authorList>
    </citation>
    <scope>NUCLEOTIDE SEQUENCE [LARGE SCALE GENOMIC DNA]</scope>
</reference>
<keyword evidence="6" id="KW-0677">Repeat</keyword>
<feature type="repeat" description="LDL-receptor class B" evidence="14">
    <location>
        <begin position="760"/>
        <end position="801"/>
    </location>
</feature>
<dbReference type="SUPFAM" id="SSF57424">
    <property type="entry name" value="LDL receptor-like module"/>
    <property type="match status" value="4"/>
</dbReference>
<organism evidence="18">
    <name type="scientific">Sarcoptes scabiei</name>
    <name type="common">Itch mite</name>
    <name type="synonym">Acarus scabiei</name>
    <dbReference type="NCBI Taxonomy" id="52283"/>
    <lineage>
        <taxon>Eukaryota</taxon>
        <taxon>Metazoa</taxon>
        <taxon>Ecdysozoa</taxon>
        <taxon>Arthropoda</taxon>
        <taxon>Chelicerata</taxon>
        <taxon>Arachnida</taxon>
        <taxon>Acari</taxon>
        <taxon>Acariformes</taxon>
        <taxon>Sarcoptiformes</taxon>
        <taxon>Astigmata</taxon>
        <taxon>Psoroptidia</taxon>
        <taxon>Sarcoptoidea</taxon>
        <taxon>Sarcoptidae</taxon>
        <taxon>Sarcoptinae</taxon>
        <taxon>Sarcoptes</taxon>
    </lineage>
</organism>
<evidence type="ECO:0000256" key="11">
    <source>
        <dbReference type="ARBA" id="ARBA00023180"/>
    </source>
</evidence>
<dbReference type="InterPro" id="IPR018097">
    <property type="entry name" value="EGF_Ca-bd_CS"/>
</dbReference>
<dbReference type="GO" id="GO:0005886">
    <property type="term" value="C:plasma membrane"/>
    <property type="evidence" value="ECO:0007669"/>
    <property type="project" value="TreeGrafter"/>
</dbReference>
<keyword evidence="9 13" id="KW-1015">Disulfide bond</keyword>
<gene>
    <name evidence="18" type="ORF">SSS_2521</name>
</gene>
<feature type="disulfide bond" evidence="13">
    <location>
        <begin position="197"/>
        <end position="212"/>
    </location>
</feature>
<evidence type="ECO:0000256" key="3">
    <source>
        <dbReference type="ARBA" id="ARBA00022583"/>
    </source>
</evidence>
<dbReference type="PANTHER" id="PTHR22722">
    <property type="entry name" value="LOW-DENSITY LIPOPROTEIN RECEPTOR-RELATED PROTEIN 2-RELATED"/>
    <property type="match status" value="1"/>
</dbReference>
<evidence type="ECO:0000256" key="16">
    <source>
        <dbReference type="SAM" id="Phobius"/>
    </source>
</evidence>
<keyword evidence="8 16" id="KW-0472">Membrane</keyword>
<dbReference type="EMBL" id="WVUK01000055">
    <property type="protein sequence ID" value="KAF7493731.1"/>
    <property type="molecule type" value="Genomic_DNA"/>
</dbReference>
<dbReference type="PANTHER" id="PTHR22722:SF14">
    <property type="entry name" value="MEGALIN, ISOFORM A"/>
    <property type="match status" value="1"/>
</dbReference>
<dbReference type="InterPro" id="IPR000152">
    <property type="entry name" value="EGF-type_Asp/Asn_hydroxyl_site"/>
</dbReference>
<feature type="region of interest" description="Disordered" evidence="15">
    <location>
        <begin position="1017"/>
        <end position="1038"/>
    </location>
</feature>
<evidence type="ECO:0000256" key="8">
    <source>
        <dbReference type="ARBA" id="ARBA00023136"/>
    </source>
</evidence>
<dbReference type="SMART" id="SM00192">
    <property type="entry name" value="LDLa"/>
    <property type="match status" value="4"/>
</dbReference>
<evidence type="ECO:0000256" key="13">
    <source>
        <dbReference type="PROSITE-ProRule" id="PRU00124"/>
    </source>
</evidence>
<dbReference type="InterPro" id="IPR000742">
    <property type="entry name" value="EGF"/>
</dbReference>
<proteinExistence type="predicted"/>
<dbReference type="SUPFAM" id="SSF63825">
    <property type="entry name" value="YWTD domain"/>
    <property type="match status" value="2"/>
</dbReference>
<evidence type="ECO:0000256" key="7">
    <source>
        <dbReference type="ARBA" id="ARBA00022989"/>
    </source>
</evidence>
<dbReference type="InterPro" id="IPR001881">
    <property type="entry name" value="EGF-like_Ca-bd_dom"/>
</dbReference>
<feature type="disulfide bond" evidence="13">
    <location>
        <begin position="75"/>
        <end position="87"/>
    </location>
</feature>
<comment type="subcellular location">
    <subcellularLocation>
        <location evidence="1">Membrane</location>
        <topology evidence="1">Single-pass membrane protein</topology>
    </subcellularLocation>
</comment>
<dbReference type="OrthoDB" id="8831087at2759"/>
<dbReference type="Pfam" id="PF00057">
    <property type="entry name" value="Ldl_recept_a"/>
    <property type="match status" value="3"/>
</dbReference>
<accession>A0A834RDS2</accession>
<feature type="disulfide bond" evidence="13">
    <location>
        <begin position="157"/>
        <end position="172"/>
    </location>
</feature>
<dbReference type="InterPro" id="IPR051221">
    <property type="entry name" value="LDLR-related"/>
</dbReference>
<evidence type="ECO:0000256" key="5">
    <source>
        <dbReference type="ARBA" id="ARBA00022729"/>
    </source>
</evidence>
<feature type="transmembrane region" description="Helical" evidence="16">
    <location>
        <begin position="1082"/>
        <end position="1104"/>
    </location>
</feature>
<dbReference type="SMART" id="SM00179">
    <property type="entry name" value="EGF_CA"/>
    <property type="match status" value="2"/>
</dbReference>
<evidence type="ECO:0000313" key="19">
    <source>
        <dbReference type="EnsemblMetazoa" id="KAF7493731.1"/>
    </source>
</evidence>
<evidence type="ECO:0000259" key="17">
    <source>
        <dbReference type="PROSITE" id="PS50026"/>
    </source>
</evidence>
<dbReference type="PROSITE" id="PS01187">
    <property type="entry name" value="EGF_CA"/>
    <property type="match status" value="1"/>
</dbReference>
<dbReference type="Pfam" id="PF00058">
    <property type="entry name" value="Ldl_recept_b"/>
    <property type="match status" value="1"/>
</dbReference>
<evidence type="ECO:0000256" key="15">
    <source>
        <dbReference type="SAM" id="MobiDB-lite"/>
    </source>
</evidence>
<dbReference type="PROSITE" id="PS01209">
    <property type="entry name" value="LDLRA_1"/>
    <property type="match status" value="3"/>
</dbReference>
<dbReference type="PROSITE" id="PS01186">
    <property type="entry name" value="EGF_2"/>
    <property type="match status" value="2"/>
</dbReference>
<evidence type="ECO:0000256" key="9">
    <source>
        <dbReference type="ARBA" id="ARBA00023157"/>
    </source>
</evidence>
<evidence type="ECO:0000313" key="18">
    <source>
        <dbReference type="EMBL" id="KAF7493731.1"/>
    </source>
</evidence>
<keyword evidence="11" id="KW-0325">Glycoprotein</keyword>
<dbReference type="InterPro" id="IPR036055">
    <property type="entry name" value="LDL_receptor-like_sf"/>
</dbReference>
<dbReference type="FunFam" id="2.120.10.30:FF:000241">
    <property type="entry name" value="Low-density lipoprotein receptor-related protein 6"/>
    <property type="match status" value="1"/>
</dbReference>
<name>A0A834RDS2_SARSC</name>
<dbReference type="PROSITE" id="PS51120">
    <property type="entry name" value="LDLRB"/>
    <property type="match status" value="1"/>
</dbReference>
<dbReference type="GO" id="GO:0043235">
    <property type="term" value="C:receptor complex"/>
    <property type="evidence" value="ECO:0007669"/>
    <property type="project" value="TreeGrafter"/>
</dbReference>
<protein>
    <submittedName>
        <fullName evidence="18">Putative vitellogenin receptor</fullName>
    </submittedName>
</protein>
<keyword evidence="2 12" id="KW-0245">EGF-like domain</keyword>
<keyword evidence="20" id="KW-1185">Reference proteome</keyword>
<dbReference type="GO" id="GO:0006897">
    <property type="term" value="P:endocytosis"/>
    <property type="evidence" value="ECO:0007669"/>
    <property type="project" value="UniProtKB-KW"/>
</dbReference>
<dbReference type="SMART" id="SM00135">
    <property type="entry name" value="LY"/>
    <property type="match status" value="6"/>
</dbReference>
<keyword evidence="7 16" id="KW-1133">Transmembrane helix</keyword>
<dbReference type="PROSITE" id="PS50068">
    <property type="entry name" value="LDLRA_2"/>
    <property type="match status" value="4"/>
</dbReference>
<dbReference type="Gene3D" id="2.120.10.30">
    <property type="entry name" value="TolB, C-terminal domain"/>
    <property type="match status" value="2"/>
</dbReference>